<dbReference type="InterPro" id="IPR036915">
    <property type="entry name" value="Cyclin-like_sf"/>
</dbReference>
<evidence type="ECO:0000313" key="2">
    <source>
        <dbReference type="EMBL" id="EMA12960.1"/>
    </source>
</evidence>
<dbReference type="CDD" id="cd00043">
    <property type="entry name" value="CYCLIN_SF"/>
    <property type="match status" value="1"/>
</dbReference>
<dbReference type="GO" id="GO:0017025">
    <property type="term" value="F:TBP-class protein binding"/>
    <property type="evidence" value="ECO:0007669"/>
    <property type="project" value="InterPro"/>
</dbReference>
<dbReference type="SUPFAM" id="SSF47954">
    <property type="entry name" value="Cyclin-like"/>
    <property type="match status" value="1"/>
</dbReference>
<dbReference type="RefSeq" id="WP_007190055.1">
    <property type="nucleotide sequence ID" value="NZ_AOLS01000097.1"/>
</dbReference>
<dbReference type="Pfam" id="PF00382">
    <property type="entry name" value="TFIIB"/>
    <property type="match status" value="1"/>
</dbReference>
<organism evidence="2 3">
    <name type="scientific">Haloarcula marismortui ATCC 33799</name>
    <dbReference type="NCBI Taxonomy" id="662475"/>
    <lineage>
        <taxon>Archaea</taxon>
        <taxon>Methanobacteriati</taxon>
        <taxon>Methanobacteriota</taxon>
        <taxon>Stenosarchaea group</taxon>
        <taxon>Halobacteria</taxon>
        <taxon>Halobacteriales</taxon>
        <taxon>Haloarculaceae</taxon>
        <taxon>Haloarcula</taxon>
    </lineage>
</organism>
<reference evidence="2 3" key="1">
    <citation type="journal article" date="2014" name="PLoS Genet.">
        <title>Phylogenetically driven sequencing of extremely halophilic archaea reveals strategies for static and dynamic osmo-response.</title>
        <authorList>
            <person name="Becker E.A."/>
            <person name="Seitzer P.M."/>
            <person name="Tritt A."/>
            <person name="Larsen D."/>
            <person name="Krusor M."/>
            <person name="Yao A.I."/>
            <person name="Wu D."/>
            <person name="Madern D."/>
            <person name="Eisen J.A."/>
            <person name="Darling A.E."/>
            <person name="Facciotti M.T."/>
        </authorList>
    </citation>
    <scope>NUCLEOTIDE SEQUENCE [LARGE SCALE GENOMIC DNA]</scope>
    <source>
        <strain evidence="2 3">ATCC 33799</strain>
    </source>
</reference>
<dbReference type="Proteomes" id="UP000011687">
    <property type="component" value="Unassembled WGS sequence"/>
</dbReference>
<sequence>MTTKSEGAVLENLASIQQALNLEANIQQYGELLVSELTTRELQIRLPARTAAACYLIACRLQEIPIRVARISDTSTATKSEILNEMQRVSDALDLGIPNDDPTVILEEACEDFRSPPTSKLAHNR</sequence>
<dbReference type="EMBL" id="AOLS01000097">
    <property type="protein sequence ID" value="EMA12960.1"/>
    <property type="molecule type" value="Genomic_DNA"/>
</dbReference>
<proteinExistence type="predicted"/>
<dbReference type="Gene3D" id="1.10.472.10">
    <property type="entry name" value="Cyclin-like"/>
    <property type="match status" value="1"/>
</dbReference>
<keyword evidence="3" id="KW-1185">Reference proteome</keyword>
<name>M0JZF1_9EURY</name>
<feature type="domain" description="Transcription factor TFIIB cyclin-like" evidence="1">
    <location>
        <begin position="15"/>
        <end position="86"/>
    </location>
</feature>
<protein>
    <recommendedName>
        <fullName evidence="1">Transcription factor TFIIB cyclin-like domain-containing protein</fullName>
    </recommendedName>
</protein>
<dbReference type="AlphaFoldDB" id="M0JZF1"/>
<gene>
    <name evidence="2" type="ORF">C435_16730</name>
</gene>
<comment type="caution">
    <text evidence="2">The sequence shown here is derived from an EMBL/GenBank/DDBJ whole genome shotgun (WGS) entry which is preliminary data.</text>
</comment>
<evidence type="ECO:0000313" key="3">
    <source>
        <dbReference type="Proteomes" id="UP000011687"/>
    </source>
</evidence>
<dbReference type="InterPro" id="IPR013150">
    <property type="entry name" value="TFIIB_cyclin"/>
</dbReference>
<accession>M0JZF1</accession>
<evidence type="ECO:0000259" key="1">
    <source>
        <dbReference type="Pfam" id="PF00382"/>
    </source>
</evidence>